<dbReference type="Proteomes" id="UP001279410">
    <property type="component" value="Unassembled WGS sequence"/>
</dbReference>
<sequence length="79" mass="8642">PGAKLRTKLPVTAPLPASAQWFAPVGGLLLFITAPLAGSQSELQPGYRAHTEPRCLHAAHCPLSSSRFSLFERFCLLRW</sequence>
<evidence type="ECO:0000313" key="1">
    <source>
        <dbReference type="EMBL" id="GLD58088.1"/>
    </source>
</evidence>
<reference evidence="1" key="1">
    <citation type="submission" date="2022-08" db="EMBL/GenBank/DDBJ databases">
        <title>Genome sequencing of akame (Lates japonicus).</title>
        <authorList>
            <person name="Hashiguchi Y."/>
            <person name="Takahashi H."/>
        </authorList>
    </citation>
    <scope>NUCLEOTIDE SEQUENCE</scope>
    <source>
        <strain evidence="1">Kochi</strain>
    </source>
</reference>
<accession>A0AAD3MQ22</accession>
<evidence type="ECO:0000313" key="2">
    <source>
        <dbReference type="Proteomes" id="UP001279410"/>
    </source>
</evidence>
<dbReference type="AlphaFoldDB" id="A0AAD3MQ22"/>
<feature type="non-terminal residue" evidence="1">
    <location>
        <position position="1"/>
    </location>
</feature>
<gene>
    <name evidence="1" type="ORF">AKAME5_001023700</name>
</gene>
<proteinExistence type="predicted"/>
<protein>
    <submittedName>
        <fullName evidence="1">RNA-binding protein Raly</fullName>
    </submittedName>
</protein>
<keyword evidence="2" id="KW-1185">Reference proteome</keyword>
<organism evidence="1 2">
    <name type="scientific">Lates japonicus</name>
    <name type="common">Japanese lates</name>
    <dbReference type="NCBI Taxonomy" id="270547"/>
    <lineage>
        <taxon>Eukaryota</taxon>
        <taxon>Metazoa</taxon>
        <taxon>Chordata</taxon>
        <taxon>Craniata</taxon>
        <taxon>Vertebrata</taxon>
        <taxon>Euteleostomi</taxon>
        <taxon>Actinopterygii</taxon>
        <taxon>Neopterygii</taxon>
        <taxon>Teleostei</taxon>
        <taxon>Neoteleostei</taxon>
        <taxon>Acanthomorphata</taxon>
        <taxon>Carangaria</taxon>
        <taxon>Carangaria incertae sedis</taxon>
        <taxon>Centropomidae</taxon>
        <taxon>Lates</taxon>
    </lineage>
</organism>
<dbReference type="EMBL" id="BRZM01000032">
    <property type="protein sequence ID" value="GLD58088.1"/>
    <property type="molecule type" value="Genomic_DNA"/>
</dbReference>
<comment type="caution">
    <text evidence="1">The sequence shown here is derived from an EMBL/GenBank/DDBJ whole genome shotgun (WGS) entry which is preliminary data.</text>
</comment>
<name>A0AAD3MQ22_LATJO</name>